<dbReference type="AlphaFoldDB" id="A0AAW9Q2N7"/>
<keyword evidence="2" id="KW-1185">Reference proteome</keyword>
<evidence type="ECO:0008006" key="3">
    <source>
        <dbReference type="Google" id="ProtNLM"/>
    </source>
</evidence>
<name>A0AAW9Q2N7_9CYAN</name>
<comment type="caution">
    <text evidence="1">The sequence shown here is derived from an EMBL/GenBank/DDBJ whole genome shotgun (WGS) entry which is preliminary data.</text>
</comment>
<sequence>MSLTELLPALQKLHPYDKLKAIQFLATELSKGQNFPVSDLESQSWLETDLVSDLPEYDWGEGGIPSVKPVEYLSGVGLVIKEG</sequence>
<accession>A0AAW9Q2N7</accession>
<proteinExistence type="predicted"/>
<dbReference type="Proteomes" id="UP001333818">
    <property type="component" value="Unassembled WGS sequence"/>
</dbReference>
<organism evidence="1 2">
    <name type="scientific">Tumidithrix elongata BACA0141</name>
    <dbReference type="NCBI Taxonomy" id="2716417"/>
    <lineage>
        <taxon>Bacteria</taxon>
        <taxon>Bacillati</taxon>
        <taxon>Cyanobacteriota</taxon>
        <taxon>Cyanophyceae</taxon>
        <taxon>Pseudanabaenales</taxon>
        <taxon>Pseudanabaenaceae</taxon>
        <taxon>Tumidithrix</taxon>
        <taxon>Tumidithrix elongata</taxon>
    </lineage>
</organism>
<reference evidence="1" key="1">
    <citation type="submission" date="2024-01" db="EMBL/GenBank/DDBJ databases">
        <title>Bank of Algae and Cyanobacteria of the Azores (BACA) strain genomes.</title>
        <authorList>
            <person name="Luz R."/>
            <person name="Cordeiro R."/>
            <person name="Fonseca A."/>
            <person name="Goncalves V."/>
        </authorList>
    </citation>
    <scope>NUCLEOTIDE SEQUENCE</scope>
    <source>
        <strain evidence="1">BACA0141</strain>
    </source>
</reference>
<dbReference type="RefSeq" id="WP_330483315.1">
    <property type="nucleotide sequence ID" value="NZ_JAZBJZ010000028.1"/>
</dbReference>
<dbReference type="EMBL" id="JAZBJZ010000028">
    <property type="protein sequence ID" value="MEE3716886.1"/>
    <property type="molecule type" value="Genomic_DNA"/>
</dbReference>
<protein>
    <recommendedName>
        <fullName evidence="3">DUF2281 domain-containing protein</fullName>
    </recommendedName>
</protein>
<evidence type="ECO:0000313" key="1">
    <source>
        <dbReference type="EMBL" id="MEE3716886.1"/>
    </source>
</evidence>
<evidence type="ECO:0000313" key="2">
    <source>
        <dbReference type="Proteomes" id="UP001333818"/>
    </source>
</evidence>
<gene>
    <name evidence="1" type="ORF">V2H45_09030</name>
</gene>